<dbReference type="Proteomes" id="UP000622890">
    <property type="component" value="Unassembled WGS sequence"/>
</dbReference>
<evidence type="ECO:0000256" key="4">
    <source>
        <dbReference type="ARBA" id="ARBA00022833"/>
    </source>
</evidence>
<evidence type="ECO:0000313" key="9">
    <source>
        <dbReference type="Proteomes" id="UP000622890"/>
    </source>
</evidence>
<keyword evidence="3" id="KW-0378">Hydrolase</keyword>
<keyword evidence="5" id="KW-0482">Metalloprotease</keyword>
<keyword evidence="4" id="KW-0862">Zinc</keyword>
<evidence type="ECO:0000256" key="2">
    <source>
        <dbReference type="ARBA" id="ARBA00022723"/>
    </source>
</evidence>
<feature type="domain" description="DUF2016" evidence="6">
    <location>
        <begin position="2"/>
        <end position="74"/>
    </location>
</feature>
<dbReference type="RefSeq" id="WP_200593074.1">
    <property type="nucleotide sequence ID" value="NZ_JAEPBG010000006.1"/>
</dbReference>
<comment type="caution">
    <text evidence="8">The sequence shown here is derived from an EMBL/GenBank/DDBJ whole genome shotgun (WGS) entry which is preliminary data.</text>
</comment>
<name>A0A934W6C3_9BURK</name>
<reference evidence="8" key="1">
    <citation type="submission" date="2021-01" db="EMBL/GenBank/DDBJ databases">
        <title>Genome sequence of strain Noviherbaspirillum sp. DKR-6.</title>
        <authorList>
            <person name="Chaudhary D.K."/>
        </authorList>
    </citation>
    <scope>NUCLEOTIDE SEQUENCE</scope>
    <source>
        <strain evidence="8">DKR-6</strain>
    </source>
</reference>
<protein>
    <submittedName>
        <fullName evidence="8">PRTRC system protein A</fullName>
    </submittedName>
</protein>
<dbReference type="EMBL" id="JAEPBG010000006">
    <property type="protein sequence ID" value="MBK4736047.1"/>
    <property type="molecule type" value="Genomic_DNA"/>
</dbReference>
<sequence>MDKRDVAMQASMPSMMVPRYGKLQAAETFGERLLIASNGVFLEVNRVWARFIRRVSSSIATPLPYGEQQSTTEWKIEGIPKHLLRQFNDMARAQSHREIGGCIIWNEKTGYRLSPVITLESSGAHLRYQPPPMEAGDHLIIDCHSHARFGACFSKTDDADDAWSVKLAYVVGNCDRQEQSVAMRLCIKGIFETTQLEEKS</sequence>
<dbReference type="Pfam" id="PF09436">
    <property type="entry name" value="DUF2016"/>
    <property type="match status" value="1"/>
</dbReference>
<keyword evidence="2" id="KW-0479">Metal-binding</keyword>
<dbReference type="GO" id="GO:0006508">
    <property type="term" value="P:proteolysis"/>
    <property type="evidence" value="ECO:0007669"/>
    <property type="project" value="UniProtKB-KW"/>
</dbReference>
<dbReference type="NCBIfam" id="TIGR03735">
    <property type="entry name" value="PRTRC_A"/>
    <property type="match status" value="1"/>
</dbReference>
<dbReference type="AlphaFoldDB" id="A0A934W6C3"/>
<keyword evidence="9" id="KW-1185">Reference proteome</keyword>
<evidence type="ECO:0000259" key="7">
    <source>
        <dbReference type="Pfam" id="PF14464"/>
    </source>
</evidence>
<proteinExistence type="predicted"/>
<gene>
    <name evidence="8" type="ORF">JJB74_15605</name>
</gene>
<evidence type="ECO:0000256" key="5">
    <source>
        <dbReference type="ARBA" id="ARBA00023049"/>
    </source>
</evidence>
<dbReference type="Pfam" id="PF14464">
    <property type="entry name" value="Prok-JAB"/>
    <property type="match status" value="1"/>
</dbReference>
<evidence type="ECO:0000259" key="6">
    <source>
        <dbReference type="Pfam" id="PF09436"/>
    </source>
</evidence>
<feature type="domain" description="JAB" evidence="7">
    <location>
        <begin position="80"/>
        <end position="183"/>
    </location>
</feature>
<dbReference type="InterPro" id="IPR028090">
    <property type="entry name" value="JAB_dom_prok"/>
</dbReference>
<keyword evidence="1" id="KW-0645">Protease</keyword>
<dbReference type="SUPFAM" id="SSF102712">
    <property type="entry name" value="JAB1/MPN domain"/>
    <property type="match status" value="1"/>
</dbReference>
<evidence type="ECO:0000313" key="8">
    <source>
        <dbReference type="EMBL" id="MBK4736047.1"/>
    </source>
</evidence>
<dbReference type="InterPro" id="IPR022499">
    <property type="entry name" value="PRTRC_protein-A"/>
</dbReference>
<organism evidence="8 9">
    <name type="scientific">Noviherbaspirillum pedocola</name>
    <dbReference type="NCBI Taxonomy" id="2801341"/>
    <lineage>
        <taxon>Bacteria</taxon>
        <taxon>Pseudomonadati</taxon>
        <taxon>Pseudomonadota</taxon>
        <taxon>Betaproteobacteria</taxon>
        <taxon>Burkholderiales</taxon>
        <taxon>Oxalobacteraceae</taxon>
        <taxon>Noviherbaspirillum</taxon>
    </lineage>
</organism>
<evidence type="ECO:0000256" key="3">
    <source>
        <dbReference type="ARBA" id="ARBA00022801"/>
    </source>
</evidence>
<accession>A0A934W6C3</accession>
<evidence type="ECO:0000256" key="1">
    <source>
        <dbReference type="ARBA" id="ARBA00022670"/>
    </source>
</evidence>
<dbReference type="GO" id="GO:0008237">
    <property type="term" value="F:metallopeptidase activity"/>
    <property type="evidence" value="ECO:0007669"/>
    <property type="project" value="UniProtKB-KW"/>
</dbReference>
<dbReference type="GO" id="GO:0046872">
    <property type="term" value="F:metal ion binding"/>
    <property type="evidence" value="ECO:0007669"/>
    <property type="project" value="UniProtKB-KW"/>
</dbReference>
<dbReference type="InterPro" id="IPR018560">
    <property type="entry name" value="DUF2016"/>
</dbReference>